<gene>
    <name evidence="2" type="ORF">BU204_31740</name>
</gene>
<organism evidence="2 3">
    <name type="scientific">Actinophytocola xanthii</name>
    <dbReference type="NCBI Taxonomy" id="1912961"/>
    <lineage>
        <taxon>Bacteria</taxon>
        <taxon>Bacillati</taxon>
        <taxon>Actinomycetota</taxon>
        <taxon>Actinomycetes</taxon>
        <taxon>Pseudonocardiales</taxon>
        <taxon>Pseudonocardiaceae</taxon>
    </lineage>
</organism>
<reference evidence="2 3" key="1">
    <citation type="submission" date="2016-12" db="EMBL/GenBank/DDBJ databases">
        <title>The draft genome sequence of Actinophytocola sp. 11-183.</title>
        <authorList>
            <person name="Wang W."/>
            <person name="Yuan L."/>
        </authorList>
    </citation>
    <scope>NUCLEOTIDE SEQUENCE [LARGE SCALE GENOMIC DNA]</scope>
    <source>
        <strain evidence="2 3">11-183</strain>
    </source>
</reference>
<feature type="transmembrane region" description="Helical" evidence="1">
    <location>
        <begin position="107"/>
        <end position="129"/>
    </location>
</feature>
<dbReference type="RefSeq" id="WP_075129485.1">
    <property type="nucleotide sequence ID" value="NZ_MSIE01000076.1"/>
</dbReference>
<evidence type="ECO:0000256" key="1">
    <source>
        <dbReference type="SAM" id="Phobius"/>
    </source>
</evidence>
<dbReference type="STRING" id="1912961.BU204_31740"/>
<keyword evidence="1" id="KW-0472">Membrane</keyword>
<dbReference type="AlphaFoldDB" id="A0A1Q8C7N4"/>
<comment type="caution">
    <text evidence="2">The sequence shown here is derived from an EMBL/GenBank/DDBJ whole genome shotgun (WGS) entry which is preliminary data.</text>
</comment>
<name>A0A1Q8C7N4_9PSEU</name>
<evidence type="ECO:0000313" key="3">
    <source>
        <dbReference type="Proteomes" id="UP000185596"/>
    </source>
</evidence>
<accession>A0A1Q8C7N4</accession>
<dbReference type="EMBL" id="MSIE01000076">
    <property type="protein sequence ID" value="OLF10377.1"/>
    <property type="molecule type" value="Genomic_DNA"/>
</dbReference>
<keyword evidence="1" id="KW-1133">Transmembrane helix</keyword>
<dbReference type="OrthoDB" id="3371801at2"/>
<protein>
    <recommendedName>
        <fullName evidence="4">DUF998 domain-containing protein</fullName>
    </recommendedName>
</protein>
<keyword evidence="1" id="KW-0812">Transmembrane</keyword>
<feature type="transmembrane region" description="Helical" evidence="1">
    <location>
        <begin position="69"/>
        <end position="95"/>
    </location>
</feature>
<feature type="transmembrane region" description="Helical" evidence="1">
    <location>
        <begin position="39"/>
        <end position="57"/>
    </location>
</feature>
<proteinExistence type="predicted"/>
<sequence length="199" mass="19821">MISPTLSRLAAWCGVLAGLCILVPGLVEGFAGETAPTSVALGLSPALALPLLTALHLRQSDATCRFGAVAYTVNLVGLGLFGGAAFTLNMALFYLDEPVVDDLLAGPTMVALLGSALVFALGAALFGVATVRAGVHPRVPAVTYTLAMPLLAVAARLPDSPVTSAVHVAAGAAIAWLAVALTAEKTSAPAAGRLAVPGA</sequence>
<dbReference type="Proteomes" id="UP000185596">
    <property type="component" value="Unassembled WGS sequence"/>
</dbReference>
<evidence type="ECO:0000313" key="2">
    <source>
        <dbReference type="EMBL" id="OLF10377.1"/>
    </source>
</evidence>
<keyword evidence="3" id="KW-1185">Reference proteome</keyword>
<evidence type="ECO:0008006" key="4">
    <source>
        <dbReference type="Google" id="ProtNLM"/>
    </source>
</evidence>